<evidence type="ECO:0000256" key="2">
    <source>
        <dbReference type="SAM" id="Phobius"/>
    </source>
</evidence>
<dbReference type="Pfam" id="PF11735">
    <property type="entry name" value="CAP59_mtransfer"/>
    <property type="match status" value="1"/>
</dbReference>
<dbReference type="InterPro" id="IPR021047">
    <property type="entry name" value="Mannosyltransferase_CMT1"/>
</dbReference>
<dbReference type="AlphaFoldDB" id="A0A484FCS4"/>
<keyword evidence="2" id="KW-1133">Transmembrane helix</keyword>
<evidence type="ECO:0000313" key="3">
    <source>
        <dbReference type="EMBL" id="TDZ15276.1"/>
    </source>
</evidence>
<keyword evidence="1" id="KW-0175">Coiled coil</keyword>
<keyword evidence="2" id="KW-0472">Membrane</keyword>
<gene>
    <name evidence="3" type="ORF">Cob_v011725</name>
</gene>
<evidence type="ECO:0000256" key="1">
    <source>
        <dbReference type="SAM" id="Coils"/>
    </source>
</evidence>
<keyword evidence="4" id="KW-1185">Reference proteome</keyword>
<name>A0A484FCS4_COLOR</name>
<dbReference type="PANTHER" id="PTHR34144">
    <property type="entry name" value="CHROMOSOME 8, WHOLE GENOME SHOTGUN SEQUENCE"/>
    <property type="match status" value="1"/>
</dbReference>
<feature type="transmembrane region" description="Helical" evidence="2">
    <location>
        <begin position="371"/>
        <end position="388"/>
    </location>
</feature>
<keyword evidence="2" id="KW-0812">Transmembrane</keyword>
<proteinExistence type="predicted"/>
<feature type="transmembrane region" description="Helical" evidence="2">
    <location>
        <begin position="502"/>
        <end position="522"/>
    </location>
</feature>
<reference evidence="4" key="2">
    <citation type="journal article" date="2019" name="Mol. Plant Microbe Interact.">
        <title>Genome sequence resources for four phytopathogenic fungi from the Colletotrichum orbiculare species complex.</title>
        <authorList>
            <person name="Gan P."/>
            <person name="Tsushima A."/>
            <person name="Narusaka M."/>
            <person name="Narusaka Y."/>
            <person name="Takano Y."/>
            <person name="Kubo Y."/>
            <person name="Shirasu K."/>
        </authorList>
    </citation>
    <scope>GENOME REANNOTATION</scope>
    <source>
        <strain evidence="4">104-T / ATCC 96160 / CBS 514.97 / LARS 414 / MAFF 240422</strain>
    </source>
</reference>
<dbReference type="EMBL" id="AMCV02000041">
    <property type="protein sequence ID" value="TDZ15276.1"/>
    <property type="molecule type" value="Genomic_DNA"/>
</dbReference>
<evidence type="ECO:0008006" key="5">
    <source>
        <dbReference type="Google" id="ProtNLM"/>
    </source>
</evidence>
<protein>
    <recommendedName>
        <fullName evidence="5">Glycosyltransferase family 69 protein</fullName>
    </recommendedName>
</protein>
<feature type="coiled-coil region" evidence="1">
    <location>
        <begin position="260"/>
        <end position="298"/>
    </location>
</feature>
<dbReference type="STRING" id="1213857.A0A484FCS4"/>
<dbReference type="Gene3D" id="1.20.58.340">
    <property type="entry name" value="Magnesium transport protein CorA, transmembrane region"/>
    <property type="match status" value="1"/>
</dbReference>
<dbReference type="PANTHER" id="PTHR34144:SF8">
    <property type="entry name" value="GLYCOSYLTRANSFERASE FAMILY 69 PROTEIN"/>
    <property type="match status" value="1"/>
</dbReference>
<evidence type="ECO:0000313" key="4">
    <source>
        <dbReference type="Proteomes" id="UP000014480"/>
    </source>
</evidence>
<dbReference type="OrthoDB" id="262547at2759"/>
<sequence length="961" mass="110815">MDLPCDAGEWSSSDCDIFRFFERKAVVLRKLEDDEQVHQQTLYTKNDWETWFREAQGISTSWENLQPGLYVILCSRAAPIFDYGKQAPASYLPFTKGIWERLARELRTPREIRRTISRNVACFSSMRKYDGDRDRMELSFTARMAEALPDDLALSTTHIPATGSTFAVVYGCTELQMEEITGRIRRAGNQLHHPMLMPGVFVELERKRLLSFVERVLDDFVLRADHLENEPWDPATRMNTEETHKYLSLCLRSRSLIDHIKAVKRQLSKFSEELDVVAEEMRLREDNVNREKEQVIAEVGREMKKRIRDVMDEFNDKMDDCNMVICNTSLAMQTVWNHIARQDSKTNTDISKANAAIAWETKHESAQMRTIALLTMIYLPLSSVAAIFSMDMFNWEANTGEVTHNTEYRYSLRDTTAMSSASLAFLLNDSLEYRIPPDEKPIAVSSSTNALPPPTCFPPPKMPTQNPDPLPPSKSSLFQWLKGRPRALLRAFRRQPRSLPRLLLRYTVFFVAFVFLATPIFFPSYTRHPQHYKDLRKRCLVSDSLAGCANTHSEKVFIAVSLFDPDGNIVGGEWAKNVLDLIHMIGEDNVFLSIYENDSGDEGAAALDEFKKNVPCKHKIVIDGHVDYNLFPHLTMPDGTQRLKRLAYLSEMRNRALYPLDQFDPDTGVVEYDKILFLNDALFAPIDAAHLLFSTNMGEDGRTHYLSTCSVDFDWNPFTMYDLYAQRDAEGYSNGIPIFPYFTSSGKGVSRKAMVSQSDAVPVKGCWGGMVAMQAKWVQNLNKELPTKDWQAVAHHVINPDHPHNVTAPVRFRYEPEVYFDACECCLFLADVATVADKAGEMDTGVFVNPYVRVAYRKRTQRWERFIRHWERLFALPQGIITHFSRFPTPNPHREVVEGQTFREEIYQRREGWKMVERTGRNGMFCGVREMQLIKEGPRVGKNWENWFDIPWAEQQYHFPI</sequence>
<accession>A0A484FCS4</accession>
<organism evidence="3 4">
    <name type="scientific">Colletotrichum orbiculare (strain 104-T / ATCC 96160 / CBS 514.97 / LARS 414 / MAFF 240422)</name>
    <name type="common">Cucumber anthracnose fungus</name>
    <name type="synonym">Colletotrichum lagenarium</name>
    <dbReference type="NCBI Taxonomy" id="1213857"/>
    <lineage>
        <taxon>Eukaryota</taxon>
        <taxon>Fungi</taxon>
        <taxon>Dikarya</taxon>
        <taxon>Ascomycota</taxon>
        <taxon>Pezizomycotina</taxon>
        <taxon>Sordariomycetes</taxon>
        <taxon>Hypocreomycetidae</taxon>
        <taxon>Glomerellales</taxon>
        <taxon>Glomerellaceae</taxon>
        <taxon>Colletotrichum</taxon>
        <taxon>Colletotrichum orbiculare species complex</taxon>
    </lineage>
</organism>
<dbReference type="Proteomes" id="UP000014480">
    <property type="component" value="Unassembled WGS sequence"/>
</dbReference>
<reference evidence="4" key="1">
    <citation type="journal article" date="2013" name="New Phytol.">
        <title>Comparative genomic and transcriptomic analyses reveal the hemibiotrophic stage shift of Colletotrichum fungi.</title>
        <authorList>
            <person name="Gan P."/>
            <person name="Ikeda K."/>
            <person name="Irieda H."/>
            <person name="Narusaka M."/>
            <person name="O'Connell R.J."/>
            <person name="Narusaka Y."/>
            <person name="Takano Y."/>
            <person name="Kubo Y."/>
            <person name="Shirasu K."/>
        </authorList>
    </citation>
    <scope>NUCLEOTIDE SEQUENCE [LARGE SCALE GENOMIC DNA]</scope>
    <source>
        <strain evidence="4">104-T / ATCC 96160 / CBS 514.97 / LARS 414 / MAFF 240422</strain>
    </source>
</reference>
<comment type="caution">
    <text evidence="3">The sequence shown here is derived from an EMBL/GenBank/DDBJ whole genome shotgun (WGS) entry which is preliminary data.</text>
</comment>